<dbReference type="AlphaFoldDB" id="A0A8X6F5Y7"/>
<organism evidence="1 2">
    <name type="scientific">Trichonephila clavata</name>
    <name type="common">Joro spider</name>
    <name type="synonym">Nephila clavata</name>
    <dbReference type="NCBI Taxonomy" id="2740835"/>
    <lineage>
        <taxon>Eukaryota</taxon>
        <taxon>Metazoa</taxon>
        <taxon>Ecdysozoa</taxon>
        <taxon>Arthropoda</taxon>
        <taxon>Chelicerata</taxon>
        <taxon>Arachnida</taxon>
        <taxon>Araneae</taxon>
        <taxon>Araneomorphae</taxon>
        <taxon>Entelegynae</taxon>
        <taxon>Araneoidea</taxon>
        <taxon>Nephilidae</taxon>
        <taxon>Trichonephila</taxon>
    </lineage>
</organism>
<gene>
    <name evidence="1" type="primary">AVEN_183692_1</name>
    <name evidence="1" type="ORF">TNCT_709211</name>
</gene>
<sequence length="109" mass="12157">MPTGFRILCTHEGAAAVKNPSCLEQCAREREIGFSEKAGLRSVIQSEVIPCRHSGCGFSQTTNSLFISTDDLSRSARLLETEMLSTITETRFRKTASFARPPNNFRTVW</sequence>
<evidence type="ECO:0000313" key="1">
    <source>
        <dbReference type="EMBL" id="GFQ70616.1"/>
    </source>
</evidence>
<evidence type="ECO:0000313" key="2">
    <source>
        <dbReference type="Proteomes" id="UP000887116"/>
    </source>
</evidence>
<reference evidence="1" key="1">
    <citation type="submission" date="2020-07" db="EMBL/GenBank/DDBJ databases">
        <title>Multicomponent nature underlies the extraordinary mechanical properties of spider dragline silk.</title>
        <authorList>
            <person name="Kono N."/>
            <person name="Nakamura H."/>
            <person name="Mori M."/>
            <person name="Yoshida Y."/>
            <person name="Ohtoshi R."/>
            <person name="Malay A.D."/>
            <person name="Moran D.A.P."/>
            <person name="Tomita M."/>
            <person name="Numata K."/>
            <person name="Arakawa K."/>
        </authorList>
    </citation>
    <scope>NUCLEOTIDE SEQUENCE</scope>
</reference>
<accession>A0A8X6F5Y7</accession>
<comment type="caution">
    <text evidence="1">The sequence shown here is derived from an EMBL/GenBank/DDBJ whole genome shotgun (WGS) entry which is preliminary data.</text>
</comment>
<dbReference type="OrthoDB" id="6431640at2759"/>
<dbReference type="Proteomes" id="UP000887116">
    <property type="component" value="Unassembled WGS sequence"/>
</dbReference>
<name>A0A8X6F5Y7_TRICU</name>
<keyword evidence="2" id="KW-1185">Reference proteome</keyword>
<protein>
    <submittedName>
        <fullName evidence="1">Uncharacterized protein</fullName>
    </submittedName>
</protein>
<dbReference type="EMBL" id="BMAO01020893">
    <property type="protein sequence ID" value="GFQ70616.1"/>
    <property type="molecule type" value="Genomic_DNA"/>
</dbReference>
<proteinExistence type="predicted"/>